<dbReference type="HOGENOM" id="CLU_1871237_0_0_10"/>
<name>B3JE48_9BACT</name>
<dbReference type="STRING" id="470145.BACCOP_00137"/>
<feature type="region of interest" description="Disordered" evidence="1">
    <location>
        <begin position="1"/>
        <end position="54"/>
    </location>
</feature>
<reference evidence="2 3" key="1">
    <citation type="submission" date="2008-04" db="EMBL/GenBank/DDBJ databases">
        <title>Draft genome sequence of Bacteroides coprocola (DSM 17136).</title>
        <authorList>
            <person name="Sudarsanam P."/>
            <person name="Ley R."/>
            <person name="Guruge J."/>
            <person name="Turnbaugh P.J."/>
            <person name="Mahowald M."/>
            <person name="Liep D."/>
            <person name="Gordon J."/>
        </authorList>
    </citation>
    <scope>NUCLEOTIDE SEQUENCE [LARGE SCALE GENOMIC DNA]</scope>
    <source>
        <strain evidence="2 3">DSM 17136</strain>
    </source>
</reference>
<reference evidence="2 3" key="2">
    <citation type="submission" date="2008-04" db="EMBL/GenBank/DDBJ databases">
        <authorList>
            <person name="Fulton L."/>
            <person name="Clifton S."/>
            <person name="Fulton B."/>
            <person name="Xu J."/>
            <person name="Minx P."/>
            <person name="Pepin K.H."/>
            <person name="Johnson M."/>
            <person name="Thiruvilangam P."/>
            <person name="Bhonagiri V."/>
            <person name="Nash W.E."/>
            <person name="Mardis E.R."/>
            <person name="Wilson R.K."/>
        </authorList>
    </citation>
    <scope>NUCLEOTIDE SEQUENCE [LARGE SCALE GENOMIC DNA]</scope>
    <source>
        <strain evidence="2 3">DSM 17136</strain>
    </source>
</reference>
<protein>
    <submittedName>
        <fullName evidence="2">Uncharacterized protein</fullName>
    </submittedName>
</protein>
<gene>
    <name evidence="2" type="ORF">BACCOP_00137</name>
</gene>
<dbReference type="AlphaFoldDB" id="B3JE48"/>
<evidence type="ECO:0000256" key="1">
    <source>
        <dbReference type="SAM" id="MobiDB-lite"/>
    </source>
</evidence>
<dbReference type="EMBL" id="ABIY02000016">
    <property type="protein sequence ID" value="EDV02750.1"/>
    <property type="molecule type" value="Genomic_DNA"/>
</dbReference>
<feature type="compositionally biased region" description="Polar residues" evidence="1">
    <location>
        <begin position="37"/>
        <end position="53"/>
    </location>
</feature>
<dbReference type="Proteomes" id="UP000003146">
    <property type="component" value="Unassembled WGS sequence"/>
</dbReference>
<feature type="compositionally biased region" description="Polar residues" evidence="1">
    <location>
        <begin position="10"/>
        <end position="25"/>
    </location>
</feature>
<accession>B3JE48</accession>
<sequence length="136" mass="15662">MKKIGWQKPPTDNNLNSRTNGSEYNLTAVGRTRLRSNDGQPQFHQFGQRTSNEPCKEQDFSQQAENHLGRGHRYIYHVFLPSDTDEMCGHQGQGHRQIRGSVLRYAPAHFYAGNGTLHLFLTLWRMAKIAARYFLS</sequence>
<proteinExistence type="predicted"/>
<evidence type="ECO:0000313" key="3">
    <source>
        <dbReference type="Proteomes" id="UP000003146"/>
    </source>
</evidence>
<organism evidence="2 3">
    <name type="scientific">Phocaeicola coprocola DSM 17136</name>
    <dbReference type="NCBI Taxonomy" id="470145"/>
    <lineage>
        <taxon>Bacteria</taxon>
        <taxon>Pseudomonadati</taxon>
        <taxon>Bacteroidota</taxon>
        <taxon>Bacteroidia</taxon>
        <taxon>Bacteroidales</taxon>
        <taxon>Bacteroidaceae</taxon>
        <taxon>Phocaeicola</taxon>
    </lineage>
</organism>
<comment type="caution">
    <text evidence="2">The sequence shown here is derived from an EMBL/GenBank/DDBJ whole genome shotgun (WGS) entry which is preliminary data.</text>
</comment>
<evidence type="ECO:0000313" key="2">
    <source>
        <dbReference type="EMBL" id="EDV02750.1"/>
    </source>
</evidence>